<name>A0ABT5LM50_9GAMM</name>
<proteinExistence type="predicted"/>
<gene>
    <name evidence="1" type="ORF">PSI14_00225</name>
</gene>
<accession>A0ABT5LM50</accession>
<organism evidence="1 2">
    <name type="scientific">Xenorhabdus anantnagensis</name>
    <dbReference type="NCBI Taxonomy" id="3025875"/>
    <lineage>
        <taxon>Bacteria</taxon>
        <taxon>Pseudomonadati</taxon>
        <taxon>Pseudomonadota</taxon>
        <taxon>Gammaproteobacteria</taxon>
        <taxon>Enterobacterales</taxon>
        <taxon>Morganellaceae</taxon>
        <taxon>Xenorhabdus</taxon>
    </lineage>
</organism>
<comment type="caution">
    <text evidence="1">The sequence shown here is derived from an EMBL/GenBank/DDBJ whole genome shotgun (WGS) entry which is preliminary data.</text>
</comment>
<evidence type="ECO:0000313" key="2">
    <source>
        <dbReference type="Proteomes" id="UP001220225"/>
    </source>
</evidence>
<dbReference type="EMBL" id="JAQRFN010000001">
    <property type="protein sequence ID" value="MDC9595334.1"/>
    <property type="molecule type" value="Genomic_DNA"/>
</dbReference>
<reference evidence="1 2" key="1">
    <citation type="submission" date="2023-02" db="EMBL/GenBank/DDBJ databases">
        <title>Entomopathogenic bacteria.</title>
        <authorList>
            <person name="Machado R.A."/>
        </authorList>
    </citation>
    <scope>NUCLEOTIDE SEQUENCE [LARGE SCALE GENOMIC DNA]</scope>
    <source>
        <strain evidence="1 2">XENO-2</strain>
    </source>
</reference>
<keyword evidence="2" id="KW-1185">Reference proteome</keyword>
<dbReference type="Proteomes" id="UP001220225">
    <property type="component" value="Unassembled WGS sequence"/>
</dbReference>
<evidence type="ECO:0000313" key="1">
    <source>
        <dbReference type="EMBL" id="MDC9595334.1"/>
    </source>
</evidence>
<protein>
    <submittedName>
        <fullName evidence="1">Uncharacterized protein</fullName>
    </submittedName>
</protein>
<sequence length="84" mass="9010">MMKEIDNGLLNHVSGGSIASQAIQEAIRLGKDIVCGGLSDFQSGKDNGELIKNSIVRALERGLERGLEVGADWLYGKITPLLTK</sequence>